<keyword evidence="2" id="KW-1185">Reference proteome</keyword>
<dbReference type="KEGG" id="vg:77946853"/>
<protein>
    <submittedName>
        <fullName evidence="1">Uncharacterized protein</fullName>
    </submittedName>
</protein>
<evidence type="ECO:0000313" key="2">
    <source>
        <dbReference type="Proteomes" id="UP000501900"/>
    </source>
</evidence>
<name>A0A6G8R6G9_9CAUD</name>
<dbReference type="EMBL" id="MT162467">
    <property type="protein sequence ID" value="QIN96975.1"/>
    <property type="molecule type" value="Genomic_DNA"/>
</dbReference>
<sequence>MKYFIFNEIETGRVVSIKAESFEEAEAQLPEDYEWDDWFEV</sequence>
<dbReference type="Proteomes" id="UP000501900">
    <property type="component" value="Genome"/>
</dbReference>
<proteinExistence type="predicted"/>
<dbReference type="RefSeq" id="YP_010670643.1">
    <property type="nucleotide sequence ID" value="NC_070965.1"/>
</dbReference>
<dbReference type="GeneID" id="77946853"/>
<evidence type="ECO:0000313" key="1">
    <source>
        <dbReference type="EMBL" id="QIN96975.1"/>
    </source>
</evidence>
<organism evidence="1 2">
    <name type="scientific">Synechococcus phage S-H34</name>
    <dbReference type="NCBI Taxonomy" id="2718942"/>
    <lineage>
        <taxon>Viruses</taxon>
        <taxon>Duplodnaviria</taxon>
        <taxon>Heunggongvirae</taxon>
        <taxon>Uroviricota</taxon>
        <taxon>Caudoviricetes</taxon>
        <taxon>Pantevenvirales</taxon>
        <taxon>Kyanoviridae</taxon>
        <taxon>Makaravirus</taxon>
        <taxon>Makaravirus thirtyfour</taxon>
    </lineage>
</organism>
<reference evidence="1 2" key="1">
    <citation type="submission" date="2020-03" db="EMBL/GenBank/DDBJ databases">
        <title>The Isolation and Genome Sequence of a Novel Cyanophage S-H34 from the Huanghai Sea, China.</title>
        <authorList>
            <person name="Jiang T."/>
        </authorList>
    </citation>
    <scope>NUCLEOTIDE SEQUENCE [LARGE SCALE GENOMIC DNA]</scope>
</reference>
<accession>A0A6G8R6G9</accession>